<protein>
    <submittedName>
        <fullName evidence="9">Unannotated protein</fullName>
    </submittedName>
</protein>
<dbReference type="PROSITE" id="PS50928">
    <property type="entry name" value="ABC_TM1"/>
    <property type="match status" value="1"/>
</dbReference>
<keyword evidence="6 7" id="KW-0472">Membrane</keyword>
<dbReference type="EMBL" id="CAEZXL010000022">
    <property type="protein sequence ID" value="CAB4680589.1"/>
    <property type="molecule type" value="Genomic_DNA"/>
</dbReference>
<keyword evidence="4 7" id="KW-0812">Transmembrane</keyword>
<keyword evidence="5 7" id="KW-1133">Transmembrane helix</keyword>
<feature type="transmembrane region" description="Helical" evidence="7">
    <location>
        <begin position="173"/>
        <end position="193"/>
    </location>
</feature>
<evidence type="ECO:0000313" key="9">
    <source>
        <dbReference type="EMBL" id="CAB4680589.1"/>
    </source>
</evidence>
<evidence type="ECO:0000259" key="8">
    <source>
        <dbReference type="PROSITE" id="PS50928"/>
    </source>
</evidence>
<feature type="transmembrane region" description="Helical" evidence="7">
    <location>
        <begin position="200"/>
        <end position="223"/>
    </location>
</feature>
<keyword evidence="3" id="KW-1003">Cell membrane</keyword>
<sequence length="510" mass="56492">MLAYIGRRISIALLILFGSTYLTYNLAAYSGDPLAGIRESTDPKKEAIMAELVRFYQLDIPPPARYFLWIQKVFGIGTGQMDFGLTWKRLPVLDEMAAAIPITLRLVTVATFLAIILGITFGVLSAIRQYSRLDYSLTFLSFFLFSLPIFWVAVMLKEYMVIQFNSFLSDPTIGIVLNVGISGILAVILTGFISGTRKRVLITWAISFVTLLVLLQVASWTSWFTQPVMGIFGVALLGISTSVGLTHVFAGLGNRKALYAGLASVGVGLAFYYPFGMIMGESGNYVLLVALALLMLSSSYFIGYFFTKIDKGPVIRSSMMSAFFVSFFVVIDRLMQAWKPYYALSDGKPMQTDGAYNLTLTTNDFWILNLDLATHLVLPTLALTLISFAGYLRYSRASLLEVLNMDYVRTARAKGMPEREVILRHAFRNSMLPLTTLIAFDIAGIVGGAIITERVFSWRGMGSLANEAIVNQDLNLLMGTFALTAFLAVMATLAADLVYSFLDPRIRIRK</sequence>
<evidence type="ECO:0000256" key="5">
    <source>
        <dbReference type="ARBA" id="ARBA00022989"/>
    </source>
</evidence>
<evidence type="ECO:0000256" key="7">
    <source>
        <dbReference type="SAM" id="Phobius"/>
    </source>
</evidence>
<dbReference type="AlphaFoldDB" id="A0A6J6N3B0"/>
<organism evidence="9">
    <name type="scientific">freshwater metagenome</name>
    <dbReference type="NCBI Taxonomy" id="449393"/>
    <lineage>
        <taxon>unclassified sequences</taxon>
        <taxon>metagenomes</taxon>
        <taxon>ecological metagenomes</taxon>
    </lineage>
</organism>
<feature type="transmembrane region" description="Helical" evidence="7">
    <location>
        <begin position="229"/>
        <end position="250"/>
    </location>
</feature>
<dbReference type="GO" id="GO:0055085">
    <property type="term" value="P:transmembrane transport"/>
    <property type="evidence" value="ECO:0007669"/>
    <property type="project" value="InterPro"/>
</dbReference>
<gene>
    <name evidence="9" type="ORF">UFOPK2373_00220</name>
</gene>
<dbReference type="InterPro" id="IPR035906">
    <property type="entry name" value="MetI-like_sf"/>
</dbReference>
<feature type="transmembrane region" description="Helical" evidence="7">
    <location>
        <begin position="135"/>
        <end position="153"/>
    </location>
</feature>
<name>A0A6J6N3B0_9ZZZZ</name>
<dbReference type="PANTHER" id="PTHR30465">
    <property type="entry name" value="INNER MEMBRANE ABC TRANSPORTER"/>
    <property type="match status" value="1"/>
</dbReference>
<feature type="transmembrane region" description="Helical" evidence="7">
    <location>
        <begin position="476"/>
        <end position="502"/>
    </location>
</feature>
<evidence type="ECO:0000256" key="3">
    <source>
        <dbReference type="ARBA" id="ARBA00022475"/>
    </source>
</evidence>
<evidence type="ECO:0000256" key="6">
    <source>
        <dbReference type="ARBA" id="ARBA00023136"/>
    </source>
</evidence>
<proteinExistence type="predicted"/>
<feature type="transmembrane region" description="Helical" evidence="7">
    <location>
        <begin position="98"/>
        <end position="123"/>
    </location>
</feature>
<dbReference type="GO" id="GO:0005886">
    <property type="term" value="C:plasma membrane"/>
    <property type="evidence" value="ECO:0007669"/>
    <property type="project" value="UniProtKB-SubCell"/>
</dbReference>
<evidence type="ECO:0000256" key="1">
    <source>
        <dbReference type="ARBA" id="ARBA00004651"/>
    </source>
</evidence>
<accession>A0A6J6N3B0</accession>
<feature type="transmembrane region" description="Helical" evidence="7">
    <location>
        <begin position="434"/>
        <end position="456"/>
    </location>
</feature>
<feature type="transmembrane region" description="Helical" evidence="7">
    <location>
        <begin position="319"/>
        <end position="338"/>
    </location>
</feature>
<feature type="transmembrane region" description="Helical" evidence="7">
    <location>
        <begin position="257"/>
        <end position="279"/>
    </location>
</feature>
<feature type="transmembrane region" description="Helical" evidence="7">
    <location>
        <begin position="285"/>
        <end position="307"/>
    </location>
</feature>
<dbReference type="InterPro" id="IPR000515">
    <property type="entry name" value="MetI-like"/>
</dbReference>
<dbReference type="Pfam" id="PF00528">
    <property type="entry name" value="BPD_transp_1"/>
    <property type="match status" value="1"/>
</dbReference>
<keyword evidence="2" id="KW-0813">Transport</keyword>
<evidence type="ECO:0000256" key="2">
    <source>
        <dbReference type="ARBA" id="ARBA00022448"/>
    </source>
</evidence>
<dbReference type="PANTHER" id="PTHR30465:SF0">
    <property type="entry name" value="OLIGOPEPTIDE TRANSPORT SYSTEM PERMEASE PROTEIN APPB"/>
    <property type="match status" value="1"/>
</dbReference>
<feature type="domain" description="ABC transmembrane type-1" evidence="8">
    <location>
        <begin position="100"/>
        <end position="499"/>
    </location>
</feature>
<feature type="transmembrane region" description="Helical" evidence="7">
    <location>
        <begin position="12"/>
        <end position="31"/>
    </location>
</feature>
<dbReference type="CDD" id="cd06261">
    <property type="entry name" value="TM_PBP2"/>
    <property type="match status" value="1"/>
</dbReference>
<dbReference type="Gene3D" id="1.10.3720.10">
    <property type="entry name" value="MetI-like"/>
    <property type="match status" value="1"/>
</dbReference>
<evidence type="ECO:0000256" key="4">
    <source>
        <dbReference type="ARBA" id="ARBA00022692"/>
    </source>
</evidence>
<comment type="subcellular location">
    <subcellularLocation>
        <location evidence="1">Cell membrane</location>
        <topology evidence="1">Multi-pass membrane protein</topology>
    </subcellularLocation>
</comment>
<feature type="transmembrane region" description="Helical" evidence="7">
    <location>
        <begin position="372"/>
        <end position="392"/>
    </location>
</feature>
<reference evidence="9" key="1">
    <citation type="submission" date="2020-05" db="EMBL/GenBank/DDBJ databases">
        <authorList>
            <person name="Chiriac C."/>
            <person name="Salcher M."/>
            <person name="Ghai R."/>
            <person name="Kavagutti S V."/>
        </authorList>
    </citation>
    <scope>NUCLEOTIDE SEQUENCE</scope>
</reference>